<keyword evidence="4" id="KW-1185">Reference proteome</keyword>
<dbReference type="Pfam" id="PF25597">
    <property type="entry name" value="SH3_retrovirus"/>
    <property type="match status" value="1"/>
</dbReference>
<dbReference type="EMBL" id="JAMSHJ010000006">
    <property type="protein sequence ID" value="KAI5399527.1"/>
    <property type="molecule type" value="Genomic_DNA"/>
</dbReference>
<gene>
    <name evidence="3" type="ORF">KIW84_064745</name>
</gene>
<proteinExistence type="predicted"/>
<evidence type="ECO:0000313" key="3">
    <source>
        <dbReference type="EMBL" id="KAI5399527.1"/>
    </source>
</evidence>
<reference evidence="3 4" key="1">
    <citation type="journal article" date="2022" name="Nat. Genet.">
        <title>Improved pea reference genome and pan-genome highlight genomic features and evolutionary characteristics.</title>
        <authorList>
            <person name="Yang T."/>
            <person name="Liu R."/>
            <person name="Luo Y."/>
            <person name="Hu S."/>
            <person name="Wang D."/>
            <person name="Wang C."/>
            <person name="Pandey M.K."/>
            <person name="Ge S."/>
            <person name="Xu Q."/>
            <person name="Li N."/>
            <person name="Li G."/>
            <person name="Huang Y."/>
            <person name="Saxena R.K."/>
            <person name="Ji Y."/>
            <person name="Li M."/>
            <person name="Yan X."/>
            <person name="He Y."/>
            <person name="Liu Y."/>
            <person name="Wang X."/>
            <person name="Xiang C."/>
            <person name="Varshney R.K."/>
            <person name="Ding H."/>
            <person name="Gao S."/>
            <person name="Zong X."/>
        </authorList>
    </citation>
    <scope>NUCLEOTIDE SEQUENCE [LARGE SCALE GENOMIC DNA]</scope>
    <source>
        <strain evidence="3 4">cv. Zhongwan 6</strain>
    </source>
</reference>
<dbReference type="AlphaFoldDB" id="A0A9D4WDG3"/>
<name>A0A9D4WDG3_PEA</name>
<sequence length="218" mass="24197">MPTASLPNFTSPFHALFKTIPDYTALRIFGCSCFPHLRPYNKHKLQLRSTECVYLGISPQHKGYKCLSSDGHIYISKDVVFNETKFPYSCLVPPPKETPTSRPTKSLPLAVSLVPRPAQQDTTINNDSLHHRVVQPSSPFSAATPTGQSDHITDDSSNTANGSIILTQTKYIRDLLSRFHMEEANGVPSPMLSNSKLSKYGTDYIEDPLQYRSVVGAL</sequence>
<feature type="region of interest" description="Disordered" evidence="1">
    <location>
        <begin position="136"/>
        <end position="160"/>
    </location>
</feature>
<dbReference type="Proteomes" id="UP001058974">
    <property type="component" value="Chromosome 6"/>
</dbReference>
<evidence type="ECO:0000259" key="2">
    <source>
        <dbReference type="Pfam" id="PF25597"/>
    </source>
</evidence>
<evidence type="ECO:0000256" key="1">
    <source>
        <dbReference type="SAM" id="MobiDB-lite"/>
    </source>
</evidence>
<evidence type="ECO:0000313" key="4">
    <source>
        <dbReference type="Proteomes" id="UP001058974"/>
    </source>
</evidence>
<dbReference type="Gramene" id="Psat06G0474500-T1">
    <property type="protein sequence ID" value="KAI5399527.1"/>
    <property type="gene ID" value="KIW84_064745"/>
</dbReference>
<feature type="domain" description="Retroviral polymerase SH3-like" evidence="2">
    <location>
        <begin position="31"/>
        <end position="89"/>
    </location>
</feature>
<organism evidence="3 4">
    <name type="scientific">Pisum sativum</name>
    <name type="common">Garden pea</name>
    <name type="synonym">Lathyrus oleraceus</name>
    <dbReference type="NCBI Taxonomy" id="3888"/>
    <lineage>
        <taxon>Eukaryota</taxon>
        <taxon>Viridiplantae</taxon>
        <taxon>Streptophyta</taxon>
        <taxon>Embryophyta</taxon>
        <taxon>Tracheophyta</taxon>
        <taxon>Spermatophyta</taxon>
        <taxon>Magnoliopsida</taxon>
        <taxon>eudicotyledons</taxon>
        <taxon>Gunneridae</taxon>
        <taxon>Pentapetalae</taxon>
        <taxon>rosids</taxon>
        <taxon>fabids</taxon>
        <taxon>Fabales</taxon>
        <taxon>Fabaceae</taxon>
        <taxon>Papilionoideae</taxon>
        <taxon>50 kb inversion clade</taxon>
        <taxon>NPAAA clade</taxon>
        <taxon>Hologalegina</taxon>
        <taxon>IRL clade</taxon>
        <taxon>Fabeae</taxon>
        <taxon>Lathyrus</taxon>
    </lineage>
</organism>
<accession>A0A9D4WDG3</accession>
<comment type="caution">
    <text evidence="3">The sequence shown here is derived from an EMBL/GenBank/DDBJ whole genome shotgun (WGS) entry which is preliminary data.</text>
</comment>
<protein>
    <recommendedName>
        <fullName evidence="2">Retroviral polymerase SH3-like domain-containing protein</fullName>
    </recommendedName>
</protein>
<dbReference type="InterPro" id="IPR057670">
    <property type="entry name" value="SH3_retrovirus"/>
</dbReference>